<keyword evidence="8" id="KW-1185">Reference proteome</keyword>
<dbReference type="GO" id="GO:0061513">
    <property type="term" value="F:glucose 6-phosphate:phosphate antiporter activity"/>
    <property type="evidence" value="ECO:0007669"/>
    <property type="project" value="TreeGrafter"/>
</dbReference>
<keyword evidence="2 5" id="KW-0812">Transmembrane</keyword>
<feature type="transmembrane region" description="Helical" evidence="5">
    <location>
        <begin position="303"/>
        <end position="323"/>
    </location>
</feature>
<feature type="transmembrane region" description="Helical" evidence="5">
    <location>
        <begin position="394"/>
        <end position="413"/>
    </location>
</feature>
<evidence type="ECO:0000259" key="6">
    <source>
        <dbReference type="PROSITE" id="PS50850"/>
    </source>
</evidence>
<evidence type="ECO:0000256" key="4">
    <source>
        <dbReference type="ARBA" id="ARBA00023136"/>
    </source>
</evidence>
<protein>
    <recommendedName>
        <fullName evidence="6">Major facilitator superfamily (MFS) profile domain-containing protein</fullName>
    </recommendedName>
</protein>
<sequence>MRRAISPPGRTKSAAFRMSLRSITADPSRDARGSALLAAPIRRRRALIFVVIAFTYVISYFHRAAPVVVGPVIAGELGLDPAQLGLMASMYFWAYAAAVFPSGLLSDGWGARRTMAVFVLIAALAGLAFAFGSSIGTLAASRFVIGLGVSVVYVAALRIFSDWYGPDELGTYSGLLLAFGNIGALLSTAPLTAAIGAIGWRDVFTIVAALTAVAAVVCWFVVVDTPGEYARRGAPAPKRSAPAAGSGSALADLRRAIATVFSNPGVYLIGVLVFSFYGTFMGVGSLWAGPYLHTVYGLSKQEAGHILMLFPLGMTIGCPLAGWLSDKVFGARRPVLLFGGVLHLLSYVPLVFFTGDLSGWMLGALFFWYGLSGGAFVVCFAASKELFDSRYAGAAVGAVTMFLQCGGAFYQYVIGVVIAHPDLVGAGGDPAVLYGRAFAVPMVGLALCLVVFSRFRERGGFAAARAASTSPLATPAPGLVPAAAPPGKS</sequence>
<feature type="transmembrane region" description="Helical" evidence="5">
    <location>
        <begin position="82"/>
        <end position="105"/>
    </location>
</feature>
<dbReference type="OrthoDB" id="9771451at2"/>
<organism evidence="7 8">
    <name type="scientific">Rhodoplanes elegans</name>
    <dbReference type="NCBI Taxonomy" id="29408"/>
    <lineage>
        <taxon>Bacteria</taxon>
        <taxon>Pseudomonadati</taxon>
        <taxon>Pseudomonadota</taxon>
        <taxon>Alphaproteobacteria</taxon>
        <taxon>Hyphomicrobiales</taxon>
        <taxon>Nitrobacteraceae</taxon>
        <taxon>Rhodoplanes</taxon>
    </lineage>
</organism>
<comment type="caution">
    <text evidence="7">The sequence shown here is derived from an EMBL/GenBank/DDBJ whole genome shotgun (WGS) entry which is preliminary data.</text>
</comment>
<dbReference type="InterPro" id="IPR036259">
    <property type="entry name" value="MFS_trans_sf"/>
</dbReference>
<feature type="transmembrane region" description="Helical" evidence="5">
    <location>
        <begin position="265"/>
        <end position="288"/>
    </location>
</feature>
<dbReference type="AlphaFoldDB" id="A0A327KUP1"/>
<feature type="transmembrane region" description="Helical" evidence="5">
    <location>
        <begin position="46"/>
        <end position="62"/>
    </location>
</feature>
<feature type="transmembrane region" description="Helical" evidence="5">
    <location>
        <begin position="203"/>
        <end position="222"/>
    </location>
</feature>
<dbReference type="InterPro" id="IPR011701">
    <property type="entry name" value="MFS"/>
</dbReference>
<feature type="transmembrane region" description="Helical" evidence="5">
    <location>
        <begin position="433"/>
        <end position="452"/>
    </location>
</feature>
<feature type="domain" description="Major facilitator superfamily (MFS) profile" evidence="6">
    <location>
        <begin position="48"/>
        <end position="456"/>
    </location>
</feature>
<feature type="transmembrane region" description="Helical" evidence="5">
    <location>
        <begin position="117"/>
        <end position="137"/>
    </location>
</feature>
<feature type="transmembrane region" description="Helical" evidence="5">
    <location>
        <begin position="172"/>
        <end position="197"/>
    </location>
</feature>
<keyword evidence="4 5" id="KW-0472">Membrane</keyword>
<feature type="transmembrane region" description="Helical" evidence="5">
    <location>
        <begin position="143"/>
        <end position="160"/>
    </location>
</feature>
<dbReference type="SUPFAM" id="SSF103473">
    <property type="entry name" value="MFS general substrate transporter"/>
    <property type="match status" value="1"/>
</dbReference>
<dbReference type="Proteomes" id="UP000248863">
    <property type="component" value="Unassembled WGS sequence"/>
</dbReference>
<dbReference type="InterPro" id="IPR051337">
    <property type="entry name" value="OPA_Antiporter"/>
</dbReference>
<evidence type="ECO:0000256" key="3">
    <source>
        <dbReference type="ARBA" id="ARBA00022989"/>
    </source>
</evidence>
<dbReference type="GO" id="GO:0012505">
    <property type="term" value="C:endomembrane system"/>
    <property type="evidence" value="ECO:0007669"/>
    <property type="project" value="UniProtKB-SubCell"/>
</dbReference>
<dbReference type="GO" id="GO:0016020">
    <property type="term" value="C:membrane"/>
    <property type="evidence" value="ECO:0007669"/>
    <property type="project" value="UniProtKB-ARBA"/>
</dbReference>
<feature type="transmembrane region" description="Helical" evidence="5">
    <location>
        <begin position="360"/>
        <end position="382"/>
    </location>
</feature>
<evidence type="ECO:0000313" key="8">
    <source>
        <dbReference type="Proteomes" id="UP000248863"/>
    </source>
</evidence>
<dbReference type="PROSITE" id="PS50850">
    <property type="entry name" value="MFS"/>
    <property type="match status" value="1"/>
</dbReference>
<dbReference type="InterPro" id="IPR020846">
    <property type="entry name" value="MFS_dom"/>
</dbReference>
<evidence type="ECO:0000256" key="1">
    <source>
        <dbReference type="ARBA" id="ARBA00004127"/>
    </source>
</evidence>
<evidence type="ECO:0000256" key="5">
    <source>
        <dbReference type="SAM" id="Phobius"/>
    </source>
</evidence>
<dbReference type="EMBL" id="NPEU01000017">
    <property type="protein sequence ID" value="RAI41433.1"/>
    <property type="molecule type" value="Genomic_DNA"/>
</dbReference>
<dbReference type="Pfam" id="PF07690">
    <property type="entry name" value="MFS_1"/>
    <property type="match status" value="1"/>
</dbReference>
<accession>A0A327KUP1</accession>
<evidence type="ECO:0000256" key="2">
    <source>
        <dbReference type="ARBA" id="ARBA00022692"/>
    </source>
</evidence>
<comment type="subcellular location">
    <subcellularLocation>
        <location evidence="1">Endomembrane system</location>
        <topology evidence="1">Multi-pass membrane protein</topology>
    </subcellularLocation>
</comment>
<name>A0A327KUP1_9BRAD</name>
<keyword evidence="3 5" id="KW-1133">Transmembrane helix</keyword>
<evidence type="ECO:0000313" key="7">
    <source>
        <dbReference type="EMBL" id="RAI41433.1"/>
    </source>
</evidence>
<dbReference type="PANTHER" id="PTHR43826:SF3">
    <property type="entry name" value="GLUCOSE-6-PHOSPHATE EXCHANGER SLC37A4"/>
    <property type="match status" value="1"/>
</dbReference>
<dbReference type="GO" id="GO:0035435">
    <property type="term" value="P:phosphate ion transmembrane transport"/>
    <property type="evidence" value="ECO:0007669"/>
    <property type="project" value="TreeGrafter"/>
</dbReference>
<reference evidence="7 8" key="1">
    <citation type="submission" date="2017-07" db="EMBL/GenBank/DDBJ databases">
        <title>Draft Genome Sequences of Select Purple Nonsulfur Bacteria.</title>
        <authorList>
            <person name="Lasarre B."/>
            <person name="Mckinlay J.B."/>
        </authorList>
    </citation>
    <scope>NUCLEOTIDE SEQUENCE [LARGE SCALE GENOMIC DNA]</scope>
    <source>
        <strain evidence="7 8">DSM 11907</strain>
    </source>
</reference>
<dbReference type="Gene3D" id="1.20.1250.20">
    <property type="entry name" value="MFS general substrate transporter like domains"/>
    <property type="match status" value="2"/>
</dbReference>
<feature type="transmembrane region" description="Helical" evidence="5">
    <location>
        <begin position="335"/>
        <end position="354"/>
    </location>
</feature>
<proteinExistence type="predicted"/>
<dbReference type="PANTHER" id="PTHR43826">
    <property type="entry name" value="GLUCOSE-6-PHOSPHATE EXCHANGER SLC37A4"/>
    <property type="match status" value="1"/>
</dbReference>
<gene>
    <name evidence="7" type="ORF">CH338_03050</name>
</gene>